<comment type="caution">
    <text evidence="1">The sequence shown here is derived from an EMBL/GenBank/DDBJ whole genome shotgun (WGS) entry which is preliminary data.</text>
</comment>
<evidence type="ECO:0000313" key="1">
    <source>
        <dbReference type="EMBL" id="VDH94012.1"/>
    </source>
</evidence>
<accession>A0A8B6BRT6</accession>
<gene>
    <name evidence="1" type="ORF">MGAL_10B037136</name>
</gene>
<keyword evidence="2" id="KW-1185">Reference proteome</keyword>
<name>A0A8B6BRT6_MYTGA</name>
<dbReference type="AlphaFoldDB" id="A0A8B6BRT6"/>
<protein>
    <submittedName>
        <fullName evidence="1">Uncharacterized protein</fullName>
    </submittedName>
</protein>
<dbReference type="EMBL" id="UYJE01000526">
    <property type="protein sequence ID" value="VDH94012.1"/>
    <property type="molecule type" value="Genomic_DNA"/>
</dbReference>
<organism evidence="1 2">
    <name type="scientific">Mytilus galloprovincialis</name>
    <name type="common">Mediterranean mussel</name>
    <dbReference type="NCBI Taxonomy" id="29158"/>
    <lineage>
        <taxon>Eukaryota</taxon>
        <taxon>Metazoa</taxon>
        <taxon>Spiralia</taxon>
        <taxon>Lophotrochozoa</taxon>
        <taxon>Mollusca</taxon>
        <taxon>Bivalvia</taxon>
        <taxon>Autobranchia</taxon>
        <taxon>Pteriomorphia</taxon>
        <taxon>Mytilida</taxon>
        <taxon>Mytiloidea</taxon>
        <taxon>Mytilidae</taxon>
        <taxon>Mytilinae</taxon>
        <taxon>Mytilus</taxon>
    </lineage>
</organism>
<evidence type="ECO:0000313" key="2">
    <source>
        <dbReference type="Proteomes" id="UP000596742"/>
    </source>
</evidence>
<dbReference type="Proteomes" id="UP000596742">
    <property type="component" value="Unassembled WGS sequence"/>
</dbReference>
<reference evidence="1" key="1">
    <citation type="submission" date="2018-11" db="EMBL/GenBank/DDBJ databases">
        <authorList>
            <person name="Alioto T."/>
            <person name="Alioto T."/>
        </authorList>
    </citation>
    <scope>NUCLEOTIDE SEQUENCE</scope>
</reference>
<sequence>MLEGKKDKKDDDIGDMVDGMKLQQNPESYKKGEYILVSHGSKNYPAVVNSWPSIRYFTNKKKSKDWWVINDICFEIEEEDVLGKIQNPEIVKCGQHRIFYVFHGNSIVLNQKFYT</sequence>
<proteinExistence type="predicted"/>